<proteinExistence type="predicted"/>
<evidence type="ECO:0000313" key="2">
    <source>
        <dbReference type="EMBL" id="RGD74254.1"/>
    </source>
</evidence>
<dbReference type="AlphaFoldDB" id="A0A3E3DY99"/>
<dbReference type="Gene3D" id="1.10.260.40">
    <property type="entry name" value="lambda repressor-like DNA-binding domains"/>
    <property type="match status" value="1"/>
</dbReference>
<gene>
    <name evidence="2" type="ORF">DW687_05665</name>
</gene>
<dbReference type="SUPFAM" id="SSF47413">
    <property type="entry name" value="lambda repressor-like DNA-binding domains"/>
    <property type="match status" value="1"/>
</dbReference>
<dbReference type="PROSITE" id="PS50943">
    <property type="entry name" value="HTH_CROC1"/>
    <property type="match status" value="1"/>
</dbReference>
<comment type="caution">
    <text evidence="2">The sequence shown here is derived from an EMBL/GenBank/DDBJ whole genome shotgun (WGS) entry which is preliminary data.</text>
</comment>
<dbReference type="CDD" id="cd00093">
    <property type="entry name" value="HTH_XRE"/>
    <property type="match status" value="1"/>
</dbReference>
<organism evidence="2 3">
    <name type="scientific">Anaerofustis stercorihominis</name>
    <dbReference type="NCBI Taxonomy" id="214853"/>
    <lineage>
        <taxon>Bacteria</taxon>
        <taxon>Bacillati</taxon>
        <taxon>Bacillota</taxon>
        <taxon>Clostridia</taxon>
        <taxon>Eubacteriales</taxon>
        <taxon>Eubacteriaceae</taxon>
        <taxon>Anaerofustis</taxon>
    </lineage>
</organism>
<name>A0A3E3DY99_9FIRM</name>
<evidence type="ECO:0000259" key="1">
    <source>
        <dbReference type="PROSITE" id="PS50943"/>
    </source>
</evidence>
<dbReference type="EMBL" id="QUSM01000003">
    <property type="protein sequence ID" value="RGD74254.1"/>
    <property type="molecule type" value="Genomic_DNA"/>
</dbReference>
<protein>
    <submittedName>
        <fullName evidence="2">XRE family transcriptional regulator</fullName>
    </submittedName>
</protein>
<dbReference type="Proteomes" id="UP000261212">
    <property type="component" value="Unassembled WGS sequence"/>
</dbReference>
<dbReference type="InterPro" id="IPR010982">
    <property type="entry name" value="Lambda_DNA-bd_dom_sf"/>
</dbReference>
<dbReference type="InterPro" id="IPR001387">
    <property type="entry name" value="Cro/C1-type_HTH"/>
</dbReference>
<dbReference type="Pfam" id="PF13443">
    <property type="entry name" value="HTH_26"/>
    <property type="match status" value="1"/>
</dbReference>
<feature type="domain" description="HTH cro/C1-type" evidence="1">
    <location>
        <begin position="9"/>
        <end position="64"/>
    </location>
</feature>
<evidence type="ECO:0000313" key="3">
    <source>
        <dbReference type="Proteomes" id="UP000261212"/>
    </source>
</evidence>
<sequence>MSEVIGNRIIELCSERDLSINKLAKLSNVAVSTIDNIVNGRCSNPRIFTIKKICEGFGMSVIEFFDFEGLKK</sequence>
<reference evidence="2 3" key="1">
    <citation type="submission" date="2018-08" db="EMBL/GenBank/DDBJ databases">
        <title>A genome reference for cultivated species of the human gut microbiota.</title>
        <authorList>
            <person name="Zou Y."/>
            <person name="Xue W."/>
            <person name="Luo G."/>
        </authorList>
    </citation>
    <scope>NUCLEOTIDE SEQUENCE [LARGE SCALE GENOMIC DNA]</scope>
    <source>
        <strain evidence="2 3">AM25-6</strain>
    </source>
</reference>
<dbReference type="SMART" id="SM00530">
    <property type="entry name" value="HTH_XRE"/>
    <property type="match status" value="1"/>
</dbReference>
<dbReference type="GO" id="GO:0003677">
    <property type="term" value="F:DNA binding"/>
    <property type="evidence" value="ECO:0007669"/>
    <property type="project" value="InterPro"/>
</dbReference>
<accession>A0A3E3DY99</accession>